<dbReference type="AlphaFoldDB" id="A0A9W8AB02"/>
<accession>A0A9W8AB02</accession>
<evidence type="ECO:0000256" key="2">
    <source>
        <dbReference type="ARBA" id="ARBA00005201"/>
    </source>
</evidence>
<dbReference type="InterPro" id="IPR023465">
    <property type="entry name" value="Riboflavin_kinase_dom_sf"/>
</dbReference>
<protein>
    <recommendedName>
        <fullName evidence="5">Riboflavin kinase</fullName>
        <ecNumber evidence="4">2.7.1.26</ecNumber>
    </recommendedName>
    <alternativeName>
        <fullName evidence="11">Flavin mononucleotide kinase 1</fullName>
    </alternativeName>
</protein>
<evidence type="ECO:0000313" key="13">
    <source>
        <dbReference type="EMBL" id="KAJ1921887.1"/>
    </source>
</evidence>
<organism evidence="13 14">
    <name type="scientific">Mycoemilia scoparia</name>
    <dbReference type="NCBI Taxonomy" id="417184"/>
    <lineage>
        <taxon>Eukaryota</taxon>
        <taxon>Fungi</taxon>
        <taxon>Fungi incertae sedis</taxon>
        <taxon>Zoopagomycota</taxon>
        <taxon>Kickxellomycotina</taxon>
        <taxon>Kickxellomycetes</taxon>
        <taxon>Kickxellales</taxon>
        <taxon>Kickxellaceae</taxon>
        <taxon>Mycoemilia</taxon>
    </lineage>
</organism>
<dbReference type="SMART" id="SM00904">
    <property type="entry name" value="Flavokinase"/>
    <property type="match status" value="1"/>
</dbReference>
<keyword evidence="8" id="KW-0808">Transferase</keyword>
<reference evidence="13" key="1">
    <citation type="submission" date="2022-07" db="EMBL/GenBank/DDBJ databases">
        <title>Phylogenomic reconstructions and comparative analyses of Kickxellomycotina fungi.</title>
        <authorList>
            <person name="Reynolds N.K."/>
            <person name="Stajich J.E."/>
            <person name="Barry K."/>
            <person name="Grigoriev I.V."/>
            <person name="Crous P."/>
            <person name="Smith M.E."/>
        </authorList>
    </citation>
    <scope>NUCLEOTIDE SEQUENCE</scope>
    <source>
        <strain evidence="13">NBRC 100468</strain>
    </source>
</reference>
<dbReference type="InterPro" id="IPR023468">
    <property type="entry name" value="Riboflavin_kinase"/>
</dbReference>
<keyword evidence="14" id="KW-1185">Reference proteome</keyword>
<comment type="similarity">
    <text evidence="3">Belongs to the flavokinase family.</text>
</comment>
<evidence type="ECO:0000313" key="14">
    <source>
        <dbReference type="Proteomes" id="UP001150538"/>
    </source>
</evidence>
<dbReference type="SUPFAM" id="SSF82114">
    <property type="entry name" value="Riboflavin kinase-like"/>
    <property type="match status" value="1"/>
</dbReference>
<dbReference type="Pfam" id="PF01687">
    <property type="entry name" value="Flavokinase"/>
    <property type="match status" value="2"/>
</dbReference>
<evidence type="ECO:0000256" key="6">
    <source>
        <dbReference type="ARBA" id="ARBA00022630"/>
    </source>
</evidence>
<evidence type="ECO:0000256" key="9">
    <source>
        <dbReference type="ARBA" id="ARBA00022741"/>
    </source>
</evidence>
<dbReference type="PANTHER" id="PTHR22749:SF6">
    <property type="entry name" value="RIBOFLAVIN KINASE"/>
    <property type="match status" value="1"/>
</dbReference>
<dbReference type="GO" id="GO:0005524">
    <property type="term" value="F:ATP binding"/>
    <property type="evidence" value="ECO:0007669"/>
    <property type="project" value="UniProtKB-KW"/>
</dbReference>
<sequence length="156" mass="17339">MAPNLVPQLTAAPVKTQMAPNLVPQLTAAPVKTEFPIFISGEVVRGFGRGGKDLNVPTANLPEETVNKALATIPIGIYYGWAQLETEKKEVHIIHNYEYDFYGRELKVCIAGYIRPELNFESLDQLIAAIKNDISIAENALEKEPLLSLKEHSYFV</sequence>
<dbReference type="Gene3D" id="2.40.30.30">
    <property type="entry name" value="Riboflavin kinase-like"/>
    <property type="match status" value="2"/>
</dbReference>
<comment type="caution">
    <text evidence="13">The sequence shown here is derived from an EMBL/GenBank/DDBJ whole genome shotgun (WGS) entry which is preliminary data.</text>
</comment>
<keyword evidence="7" id="KW-0288">FMN</keyword>
<feature type="domain" description="Riboflavin kinase" evidence="12">
    <location>
        <begin position="36"/>
        <end position="142"/>
    </location>
</feature>
<proteinExistence type="inferred from homology"/>
<evidence type="ECO:0000256" key="4">
    <source>
        <dbReference type="ARBA" id="ARBA00012105"/>
    </source>
</evidence>
<evidence type="ECO:0000256" key="8">
    <source>
        <dbReference type="ARBA" id="ARBA00022679"/>
    </source>
</evidence>
<dbReference type="Proteomes" id="UP001150538">
    <property type="component" value="Unassembled WGS sequence"/>
</dbReference>
<dbReference type="GO" id="GO:0009398">
    <property type="term" value="P:FMN biosynthetic process"/>
    <property type="evidence" value="ECO:0007669"/>
    <property type="project" value="TreeGrafter"/>
</dbReference>
<dbReference type="InterPro" id="IPR015865">
    <property type="entry name" value="Riboflavin_kinase_bac/euk"/>
</dbReference>
<evidence type="ECO:0000256" key="10">
    <source>
        <dbReference type="ARBA" id="ARBA00022840"/>
    </source>
</evidence>
<dbReference type="GO" id="GO:0008531">
    <property type="term" value="F:riboflavin kinase activity"/>
    <property type="evidence" value="ECO:0007669"/>
    <property type="project" value="UniProtKB-EC"/>
</dbReference>
<evidence type="ECO:0000256" key="11">
    <source>
        <dbReference type="ARBA" id="ARBA00029960"/>
    </source>
</evidence>
<keyword evidence="10" id="KW-0067">ATP-binding</keyword>
<dbReference type="OrthoDB" id="276388at2759"/>
<dbReference type="GO" id="GO:0009231">
    <property type="term" value="P:riboflavin biosynthetic process"/>
    <property type="evidence" value="ECO:0007669"/>
    <property type="project" value="InterPro"/>
</dbReference>
<evidence type="ECO:0000256" key="1">
    <source>
        <dbReference type="ARBA" id="ARBA00003572"/>
    </source>
</evidence>
<dbReference type="PANTHER" id="PTHR22749">
    <property type="entry name" value="RIBOFLAVIN KINASE/FMN ADENYLYLTRANSFERASE"/>
    <property type="match status" value="1"/>
</dbReference>
<keyword evidence="6" id="KW-0285">Flavoprotein</keyword>
<keyword evidence="9" id="KW-0547">Nucleotide-binding</keyword>
<evidence type="ECO:0000256" key="5">
    <source>
        <dbReference type="ARBA" id="ARBA00017394"/>
    </source>
</evidence>
<gene>
    <name evidence="13" type="ORF">H4219_000233</name>
</gene>
<evidence type="ECO:0000256" key="3">
    <source>
        <dbReference type="ARBA" id="ARBA00010108"/>
    </source>
</evidence>
<name>A0A9W8AB02_9FUNG</name>
<dbReference type="EC" id="2.7.1.26" evidence="4"/>
<comment type="pathway">
    <text evidence="2">Cofactor biosynthesis; FMN biosynthesis; FMN from riboflavin (ATP route): step 1/1.</text>
</comment>
<dbReference type="EMBL" id="JANBPU010000002">
    <property type="protein sequence ID" value="KAJ1921887.1"/>
    <property type="molecule type" value="Genomic_DNA"/>
</dbReference>
<evidence type="ECO:0000256" key="7">
    <source>
        <dbReference type="ARBA" id="ARBA00022643"/>
    </source>
</evidence>
<evidence type="ECO:0000259" key="12">
    <source>
        <dbReference type="SMART" id="SM00904"/>
    </source>
</evidence>
<comment type="function">
    <text evidence="1">Catalyzes the phosphorylation of riboflavin (vitamin B2) to form flavin mononucleotide (FMN) coenzyme.</text>
</comment>